<keyword evidence="4" id="KW-1185">Reference proteome</keyword>
<dbReference type="InterPro" id="IPR027482">
    <property type="entry name" value="Sec1-like_dom2"/>
</dbReference>
<evidence type="ECO:0000256" key="1">
    <source>
        <dbReference type="ARBA" id="ARBA00009884"/>
    </source>
</evidence>
<dbReference type="PANTHER" id="PTHR11679">
    <property type="entry name" value="VESICLE PROTEIN SORTING-ASSOCIATED"/>
    <property type="match status" value="1"/>
</dbReference>
<dbReference type="SUPFAM" id="SSF56815">
    <property type="entry name" value="Sec1/munc18-like (SM) proteins"/>
    <property type="match status" value="2"/>
</dbReference>
<feature type="compositionally biased region" description="Basic and acidic residues" evidence="2">
    <location>
        <begin position="637"/>
        <end position="646"/>
    </location>
</feature>
<dbReference type="STRING" id="81985.R0FUK3"/>
<dbReference type="Proteomes" id="UP000029121">
    <property type="component" value="Unassembled WGS sequence"/>
</dbReference>
<comment type="similarity">
    <text evidence="1">Belongs to the STXBP/unc-18/SEC1 family.</text>
</comment>
<dbReference type="OrthoDB" id="549905at2759"/>
<dbReference type="KEGG" id="crb:17890024"/>
<protein>
    <recommendedName>
        <fullName evidence="5">Sec1 family domain-containing protein MIP3</fullName>
    </recommendedName>
</protein>
<dbReference type="EMBL" id="KB870808">
    <property type="protein sequence ID" value="EOA26577.1"/>
    <property type="molecule type" value="Genomic_DNA"/>
</dbReference>
<dbReference type="Gene3D" id="3.40.50.1910">
    <property type="match status" value="1"/>
</dbReference>
<evidence type="ECO:0000313" key="4">
    <source>
        <dbReference type="Proteomes" id="UP000029121"/>
    </source>
</evidence>
<sequence>MALIDVAISCLNSIREIEEEVKDAIVYIDAGCTESFQFAGAFPLFLELGARAVCSLENMTSLDAVADWNSKTDCAKRIVIMTSRLLNDAHRYMLRCLSTHEAVQHCTVFTSISEGSHSAIPDSPLGPDAYREYETLLVQDYNEHTKKSDKISKDKGVSKFSSALESLTLEPIISENIDSSSGGVEGLVVAVHHFPLIICPFTPRAFVLPSQGSVAEASLSRQHEDSLSFGLPPVSTGSMSDTDDVPPGATLTAHFLYQLALKLELKLEIFSLGDLSKNVGKILTDNMSSLYDVGRRKRSAGLLLVDRTLDLITPCCHGDSLFDRIFSSLPRAERFSSQAQLKQGVQSINRPSLDVQVPLGELLNEEPSKIRDSGLPEGVEAFLRGWDSYTSDPQNVGLLNECDKKSTASWNELLNGSLVATECFRGTPYLEAMIDRKTKDGSVLVKKWLQETLRRENISVNVRARPGYATKPELQAMIRALSQSQSSLLKNKGIIQLAAATAAALDESQSAKWDTFSSAEMMLNVSAGDTSQGLAAQISDLINKSAVAELQAKKNEKPDTLSRGLLSFRDALLLTIVGYILAGENFPTSGSGGPFSWQEEHFLKEAIVDAALENPSVGNLKFLNGLTEELEGRLNRLKTEETKESPSDDQLDIDALDDDPWGKWGDEEDEEVENSKAEESYDDMQLKLDLRDRVDSLFRFLHKLSSLRTRNLPLREGSLASESSFPGDPSGNKGLLYRLIAKVLSKQEIPGLEYHSSTVGRFLKSGFGRFGLGQAKPSLADQSVILVFVIGGINGREVFEAQEAVSESGRPDINLVIGGTTLLTPDDMFDLLVGQFSHF</sequence>
<dbReference type="AlphaFoldDB" id="R0FUK3"/>
<evidence type="ECO:0000313" key="3">
    <source>
        <dbReference type="EMBL" id="EOA26577.1"/>
    </source>
</evidence>
<organism evidence="3 4">
    <name type="scientific">Capsella rubella</name>
    <dbReference type="NCBI Taxonomy" id="81985"/>
    <lineage>
        <taxon>Eukaryota</taxon>
        <taxon>Viridiplantae</taxon>
        <taxon>Streptophyta</taxon>
        <taxon>Embryophyta</taxon>
        <taxon>Tracheophyta</taxon>
        <taxon>Spermatophyta</taxon>
        <taxon>Magnoliopsida</taxon>
        <taxon>eudicotyledons</taxon>
        <taxon>Gunneridae</taxon>
        <taxon>Pentapetalae</taxon>
        <taxon>rosids</taxon>
        <taxon>malvids</taxon>
        <taxon>Brassicales</taxon>
        <taxon>Brassicaceae</taxon>
        <taxon>Camelineae</taxon>
        <taxon>Capsella</taxon>
    </lineage>
</organism>
<dbReference type="InterPro" id="IPR036045">
    <property type="entry name" value="Sec1-like_sf"/>
</dbReference>
<name>R0FUK3_9BRAS</name>
<feature type="region of interest" description="Disordered" evidence="2">
    <location>
        <begin position="637"/>
        <end position="680"/>
    </location>
</feature>
<reference evidence="4" key="1">
    <citation type="journal article" date="2013" name="Nat. Genet.">
        <title>The Capsella rubella genome and the genomic consequences of rapid mating system evolution.</title>
        <authorList>
            <person name="Slotte T."/>
            <person name="Hazzouri K.M."/>
            <person name="Agren J.A."/>
            <person name="Koenig D."/>
            <person name="Maumus F."/>
            <person name="Guo Y.L."/>
            <person name="Steige K."/>
            <person name="Platts A.E."/>
            <person name="Escobar J.S."/>
            <person name="Newman L.K."/>
            <person name="Wang W."/>
            <person name="Mandakova T."/>
            <person name="Vello E."/>
            <person name="Smith L.M."/>
            <person name="Henz S.R."/>
            <person name="Steffen J."/>
            <person name="Takuno S."/>
            <person name="Brandvain Y."/>
            <person name="Coop G."/>
            <person name="Andolfatto P."/>
            <person name="Hu T.T."/>
            <person name="Blanchette M."/>
            <person name="Clark R.M."/>
            <person name="Quesneville H."/>
            <person name="Nordborg M."/>
            <person name="Gaut B.S."/>
            <person name="Lysak M.A."/>
            <person name="Jenkins J."/>
            <person name="Grimwood J."/>
            <person name="Chapman J."/>
            <person name="Prochnik S."/>
            <person name="Shu S."/>
            <person name="Rokhsar D."/>
            <person name="Schmutz J."/>
            <person name="Weigel D."/>
            <person name="Wright S.I."/>
        </authorList>
    </citation>
    <scope>NUCLEOTIDE SEQUENCE [LARGE SCALE GENOMIC DNA]</scope>
    <source>
        <strain evidence="4">cv. Monte Gargano</strain>
    </source>
</reference>
<feature type="compositionally biased region" description="Acidic residues" evidence="2">
    <location>
        <begin position="647"/>
        <end position="659"/>
    </location>
</feature>
<evidence type="ECO:0008006" key="5">
    <source>
        <dbReference type="Google" id="ProtNLM"/>
    </source>
</evidence>
<evidence type="ECO:0000256" key="2">
    <source>
        <dbReference type="SAM" id="MobiDB-lite"/>
    </source>
</evidence>
<dbReference type="GO" id="GO:0016192">
    <property type="term" value="P:vesicle-mediated transport"/>
    <property type="evidence" value="ECO:0007669"/>
    <property type="project" value="InterPro"/>
</dbReference>
<accession>R0FUK3</accession>
<dbReference type="eggNOG" id="ENOG502QQIB">
    <property type="taxonomic scope" value="Eukaryota"/>
</dbReference>
<dbReference type="InterPro" id="IPR001619">
    <property type="entry name" value="Sec1-like"/>
</dbReference>
<gene>
    <name evidence="3" type="ORF">CARUB_v10022636mg</name>
</gene>
<proteinExistence type="inferred from homology"/>